<dbReference type="GO" id="GO:0006888">
    <property type="term" value="P:endoplasmic reticulum to Golgi vesicle-mediated transport"/>
    <property type="evidence" value="ECO:0007669"/>
    <property type="project" value="TreeGrafter"/>
</dbReference>
<feature type="coiled-coil region" evidence="2">
    <location>
        <begin position="130"/>
        <end position="248"/>
    </location>
</feature>
<protein>
    <submittedName>
        <fullName evidence="3">Uncharacterized protein</fullName>
    </submittedName>
</protein>
<dbReference type="GO" id="GO:0009306">
    <property type="term" value="P:protein secretion"/>
    <property type="evidence" value="ECO:0007669"/>
    <property type="project" value="TreeGrafter"/>
</dbReference>
<dbReference type="GeneTree" id="ENSGT00950000182767"/>
<evidence type="ECO:0000313" key="3">
    <source>
        <dbReference type="Ensembl" id="ENSSVLP00005017372.1"/>
    </source>
</evidence>
<proteinExistence type="predicted"/>
<dbReference type="GO" id="GO:0070971">
    <property type="term" value="C:endoplasmic reticulum exit site"/>
    <property type="evidence" value="ECO:0007669"/>
    <property type="project" value="TreeGrafter"/>
</dbReference>
<dbReference type="PANTHER" id="PTHR23158">
    <property type="entry name" value="MELANOMA INHIBITORY ACTIVITY-RELATED"/>
    <property type="match status" value="1"/>
</dbReference>
<keyword evidence="1 2" id="KW-0175">Coiled coil</keyword>
<name>A0A8D2CZT7_SCIVU</name>
<evidence type="ECO:0000256" key="2">
    <source>
        <dbReference type="SAM" id="Coils"/>
    </source>
</evidence>
<keyword evidence="4" id="KW-1185">Reference proteome</keyword>
<dbReference type="GO" id="GO:0005789">
    <property type="term" value="C:endoplasmic reticulum membrane"/>
    <property type="evidence" value="ECO:0007669"/>
    <property type="project" value="TreeGrafter"/>
</dbReference>
<dbReference type="InterPro" id="IPR051500">
    <property type="entry name" value="cTAGE_MIA/OTOR"/>
</dbReference>
<dbReference type="Ensembl" id="ENSSVLT00005019330.1">
    <property type="protein sequence ID" value="ENSSVLP00005017372.1"/>
    <property type="gene ID" value="ENSSVLG00005013884.1"/>
</dbReference>
<dbReference type="Proteomes" id="UP000694564">
    <property type="component" value="Chromosome 1"/>
</dbReference>
<evidence type="ECO:0000313" key="4">
    <source>
        <dbReference type="Proteomes" id="UP000694564"/>
    </source>
</evidence>
<dbReference type="GO" id="GO:0035459">
    <property type="term" value="P:vesicle cargo loading"/>
    <property type="evidence" value="ECO:0007669"/>
    <property type="project" value="TreeGrafter"/>
</dbReference>
<dbReference type="AlphaFoldDB" id="A0A8D2CZT7"/>
<reference evidence="3" key="2">
    <citation type="submission" date="2025-08" db="UniProtKB">
        <authorList>
            <consortium name="Ensembl"/>
        </authorList>
    </citation>
    <scope>IDENTIFICATION</scope>
</reference>
<sequence length="286" mass="32868">MEGPRAAPQSYWDLGLEKIFRVVLALPEDGRPGPNPDTFCLELVICAAIEFFTVLLFLWRSAQSVRSRLYVKREKKLALKLSELIEEKCNLLDKVSLLQKEHEGLQLSFKDANPEKASREKQLKEEKSKRFEQDELMEDISKRIKSLEEESKSLISQVAEAKTTLRLFQMNEEDLKVAIKEALNENSQLQESQKHLLQEAEVWKEKVSDLKKQKITSEDSKVQAEQVLSDKENHIKSLTERLLKMKDQSPVFGEDLTDDGNLELEMKSESEIGAHLGNQPKEMISI</sequence>
<accession>A0A8D2CZT7</accession>
<reference evidence="3" key="1">
    <citation type="submission" date="2020-06" db="EMBL/GenBank/DDBJ databases">
        <authorList>
            <consortium name="Wellcome Sanger Institute Data Sharing"/>
        </authorList>
    </citation>
    <scope>NUCLEOTIDE SEQUENCE [LARGE SCALE GENOMIC DNA]</scope>
</reference>
<evidence type="ECO:0000256" key="1">
    <source>
        <dbReference type="ARBA" id="ARBA00023054"/>
    </source>
</evidence>
<dbReference type="PANTHER" id="PTHR23158:SF38">
    <property type="entry name" value="MELANOMA INHIBITORY ACTIVITY PROTEIN 2"/>
    <property type="match status" value="1"/>
</dbReference>
<dbReference type="OrthoDB" id="9633649at2759"/>
<reference evidence="3" key="3">
    <citation type="submission" date="2025-09" db="UniProtKB">
        <authorList>
            <consortium name="Ensembl"/>
        </authorList>
    </citation>
    <scope>IDENTIFICATION</scope>
</reference>
<organism evidence="3 4">
    <name type="scientific">Sciurus vulgaris</name>
    <name type="common">Eurasian red squirrel</name>
    <dbReference type="NCBI Taxonomy" id="55149"/>
    <lineage>
        <taxon>Eukaryota</taxon>
        <taxon>Metazoa</taxon>
        <taxon>Chordata</taxon>
        <taxon>Craniata</taxon>
        <taxon>Vertebrata</taxon>
        <taxon>Euteleostomi</taxon>
        <taxon>Mammalia</taxon>
        <taxon>Eutheria</taxon>
        <taxon>Euarchontoglires</taxon>
        <taxon>Glires</taxon>
        <taxon>Rodentia</taxon>
        <taxon>Sciuromorpha</taxon>
        <taxon>Sciuridae</taxon>
        <taxon>Sciurinae</taxon>
        <taxon>Sciurini</taxon>
        <taxon>Sciurus</taxon>
    </lineage>
</organism>